<gene>
    <name evidence="1" type="ORF">AG0111_0g3595</name>
</gene>
<organism evidence="1 2">
    <name type="scientific">Alternaria gaisen</name>
    <dbReference type="NCBI Taxonomy" id="167740"/>
    <lineage>
        <taxon>Eukaryota</taxon>
        <taxon>Fungi</taxon>
        <taxon>Dikarya</taxon>
        <taxon>Ascomycota</taxon>
        <taxon>Pezizomycotina</taxon>
        <taxon>Dothideomycetes</taxon>
        <taxon>Pleosporomycetidae</taxon>
        <taxon>Pleosporales</taxon>
        <taxon>Pleosporineae</taxon>
        <taxon>Pleosporaceae</taxon>
        <taxon>Alternaria</taxon>
        <taxon>Alternaria sect. Alternaria</taxon>
    </lineage>
</organism>
<evidence type="ECO:0000313" key="1">
    <source>
        <dbReference type="EMBL" id="KAB2108747.1"/>
    </source>
</evidence>
<reference evidence="1 2" key="1">
    <citation type="journal article" date="2019" name="bioRxiv">
        <title>Genomics, evolutionary history and diagnostics of the Alternaria alternata species group including apple and Asian pear pathotypes.</title>
        <authorList>
            <person name="Armitage A.D."/>
            <person name="Cockerton H.M."/>
            <person name="Sreenivasaprasad S."/>
            <person name="Woodhall J.W."/>
            <person name="Lane C.R."/>
            <person name="Harrison R.J."/>
            <person name="Clarkson J.P."/>
        </authorList>
    </citation>
    <scope>NUCLEOTIDE SEQUENCE [LARGE SCALE GENOMIC DNA]</scope>
    <source>
        <strain evidence="1 2">FERA 650</strain>
    </source>
</reference>
<proteinExistence type="predicted"/>
<sequence>MRLLQRLPGSSDFSLVERFGEEIPPYAILSHTWGSDEDEVTFAGLRDTLVKKKTGYSKLSFCSHQAAQDKLEFFWVDTCCIDKSSSAELSEAINSMFKWYQKAEKCYVLLTDVVIDVPARDISQQQWAQIFQESRWFQRGWTLQELLAPKVVEFFSKAGTRLGDRITLLQALHSRTQIPVLALRGGPLLQFSIAERVSWFKGRRTKREEDEAYCLLGLLGAFMPPIYGEGRQSALARLQREAHISQQTMTVSSLHHTGQAERSDSDQTSLSKSVGEIAVRNIAPNLFDNPVVLNDSDVLYRMTTVIENLYGLFPALRVTNFAQGLSSSSSLTLHPTSHSMHLEQIVPTISPPKVRLKRSGSKPELSVPDSRSSKSAFSPGLILAVSIVQGRDGLLQLGLSISDLALLIDQGLRFGNFARIGQNDDELFEHLDEDREAILRRRGLVYPLEMEQRWRQIIFVH</sequence>
<protein>
    <submittedName>
        <fullName evidence="1">Uncharacterized protein</fullName>
    </submittedName>
</protein>
<name>A0ACB6FWB6_9PLEO</name>
<evidence type="ECO:0000313" key="2">
    <source>
        <dbReference type="Proteomes" id="UP000293547"/>
    </source>
</evidence>
<dbReference type="Proteomes" id="UP000293547">
    <property type="component" value="Unassembled WGS sequence"/>
</dbReference>
<dbReference type="EMBL" id="PDWZ02000002">
    <property type="protein sequence ID" value="KAB2108747.1"/>
    <property type="molecule type" value="Genomic_DNA"/>
</dbReference>
<comment type="caution">
    <text evidence="1">The sequence shown here is derived from an EMBL/GenBank/DDBJ whole genome shotgun (WGS) entry which is preliminary data.</text>
</comment>
<keyword evidence="2" id="KW-1185">Reference proteome</keyword>
<accession>A0ACB6FWB6</accession>